<protein>
    <recommendedName>
        <fullName evidence="4">Alkaline proteinase inhibitor/ Outer membrane lipoprotein Omp19 domain-containing protein</fullName>
    </recommendedName>
</protein>
<gene>
    <name evidence="2" type="ORF">GN330_01395</name>
</gene>
<dbReference type="EMBL" id="WPHG01000001">
    <property type="protein sequence ID" value="MVA95909.1"/>
    <property type="molecule type" value="Genomic_DNA"/>
</dbReference>
<sequence>MKLFSACALALVATAGAYVTTGEALDSAPLTKASQAPEGHYSLYRVGGSGRCSVERAGDATQGRFELVLEPDCGELDERFARVRFGQEQGDGLLSFLSEDGTPIVEFAIADGVDYESVRPEAPIFQLLSQF</sequence>
<evidence type="ECO:0000313" key="2">
    <source>
        <dbReference type="EMBL" id="MVA95909.1"/>
    </source>
</evidence>
<comment type="caution">
    <text evidence="2">The sequence shown here is derived from an EMBL/GenBank/DDBJ whole genome shotgun (WGS) entry which is preliminary data.</text>
</comment>
<organism evidence="2 3">
    <name type="scientific">Nitratireductor arenosus</name>
    <dbReference type="NCBI Taxonomy" id="2682096"/>
    <lineage>
        <taxon>Bacteria</taxon>
        <taxon>Pseudomonadati</taxon>
        <taxon>Pseudomonadota</taxon>
        <taxon>Alphaproteobacteria</taxon>
        <taxon>Hyphomicrobiales</taxon>
        <taxon>Phyllobacteriaceae</taxon>
        <taxon>Nitratireductor</taxon>
    </lineage>
</organism>
<accession>A0A844QDJ4</accession>
<evidence type="ECO:0000313" key="3">
    <source>
        <dbReference type="Proteomes" id="UP000463224"/>
    </source>
</evidence>
<dbReference type="SUPFAM" id="SSF50882">
    <property type="entry name" value="beta-Barrel protease inhibitors"/>
    <property type="match status" value="1"/>
</dbReference>
<evidence type="ECO:0000256" key="1">
    <source>
        <dbReference type="SAM" id="SignalP"/>
    </source>
</evidence>
<keyword evidence="3" id="KW-1185">Reference proteome</keyword>
<dbReference type="AlphaFoldDB" id="A0A844QDJ4"/>
<feature type="chain" id="PRO_5032578296" description="Alkaline proteinase inhibitor/ Outer membrane lipoprotein Omp19 domain-containing protein" evidence="1">
    <location>
        <begin position="18"/>
        <end position="131"/>
    </location>
</feature>
<feature type="signal peptide" evidence="1">
    <location>
        <begin position="1"/>
        <end position="17"/>
    </location>
</feature>
<evidence type="ECO:0008006" key="4">
    <source>
        <dbReference type="Google" id="ProtNLM"/>
    </source>
</evidence>
<dbReference type="InterPro" id="IPR016085">
    <property type="entry name" value="Protease_inh_B-barrel_dom"/>
</dbReference>
<proteinExistence type="predicted"/>
<dbReference type="GO" id="GO:0004866">
    <property type="term" value="F:endopeptidase inhibitor activity"/>
    <property type="evidence" value="ECO:0007669"/>
    <property type="project" value="InterPro"/>
</dbReference>
<dbReference type="Proteomes" id="UP000463224">
    <property type="component" value="Unassembled WGS sequence"/>
</dbReference>
<name>A0A844QDJ4_9HYPH</name>
<dbReference type="RefSeq" id="WP_156710778.1">
    <property type="nucleotide sequence ID" value="NZ_WPHG01000001.1"/>
</dbReference>
<reference evidence="2 3" key="1">
    <citation type="submission" date="2019-12" db="EMBL/GenBank/DDBJ databases">
        <title>Nitratireductor arenosus sp. nov., Isolated from sea sand, Jeju island, South Korea.</title>
        <authorList>
            <person name="Kim W."/>
        </authorList>
    </citation>
    <scope>NUCLEOTIDE SEQUENCE [LARGE SCALE GENOMIC DNA]</scope>
    <source>
        <strain evidence="2 3">CAU 1489</strain>
    </source>
</reference>
<keyword evidence="1" id="KW-0732">Signal</keyword>